<dbReference type="SMART" id="SM00367">
    <property type="entry name" value="LRR_CC"/>
    <property type="match status" value="3"/>
</dbReference>
<name>A0A8J2RLA8_9CRUS</name>
<keyword evidence="3" id="KW-1185">Reference proteome</keyword>
<dbReference type="OrthoDB" id="6422937at2759"/>
<evidence type="ECO:0000313" key="3">
    <source>
        <dbReference type="Proteomes" id="UP000789390"/>
    </source>
</evidence>
<dbReference type="PANTHER" id="PTHR13318">
    <property type="entry name" value="PARTNER OF PAIRED, ISOFORM B-RELATED"/>
    <property type="match status" value="1"/>
</dbReference>
<dbReference type="AlphaFoldDB" id="A0A8J2RLA8"/>
<feature type="region of interest" description="Disordered" evidence="1">
    <location>
        <begin position="523"/>
        <end position="550"/>
    </location>
</feature>
<organism evidence="2 3">
    <name type="scientific">Daphnia galeata</name>
    <dbReference type="NCBI Taxonomy" id="27404"/>
    <lineage>
        <taxon>Eukaryota</taxon>
        <taxon>Metazoa</taxon>
        <taxon>Ecdysozoa</taxon>
        <taxon>Arthropoda</taxon>
        <taxon>Crustacea</taxon>
        <taxon>Branchiopoda</taxon>
        <taxon>Diplostraca</taxon>
        <taxon>Cladocera</taxon>
        <taxon>Anomopoda</taxon>
        <taxon>Daphniidae</taxon>
        <taxon>Daphnia</taxon>
    </lineage>
</organism>
<dbReference type="EMBL" id="CAKKLH010000002">
    <property type="protein sequence ID" value="CAH0098317.1"/>
    <property type="molecule type" value="Genomic_DNA"/>
</dbReference>
<dbReference type="InterPro" id="IPR032675">
    <property type="entry name" value="LRR_dom_sf"/>
</dbReference>
<dbReference type="Gene3D" id="3.80.10.10">
    <property type="entry name" value="Ribonuclease Inhibitor"/>
    <property type="match status" value="2"/>
</dbReference>
<gene>
    <name evidence="2" type="ORF">DGAL_LOCUS366</name>
</gene>
<evidence type="ECO:0000256" key="1">
    <source>
        <dbReference type="SAM" id="MobiDB-lite"/>
    </source>
</evidence>
<proteinExistence type="predicted"/>
<reference evidence="2" key="1">
    <citation type="submission" date="2021-11" db="EMBL/GenBank/DDBJ databases">
        <authorList>
            <person name="Schell T."/>
        </authorList>
    </citation>
    <scope>NUCLEOTIDE SEQUENCE</scope>
    <source>
        <strain evidence="2">M5</strain>
    </source>
</reference>
<accession>A0A8J2RLA8</accession>
<dbReference type="SUPFAM" id="SSF52047">
    <property type="entry name" value="RNI-like"/>
    <property type="match status" value="1"/>
</dbReference>
<dbReference type="GO" id="GO:0019005">
    <property type="term" value="C:SCF ubiquitin ligase complex"/>
    <property type="evidence" value="ECO:0007669"/>
    <property type="project" value="TreeGrafter"/>
</dbReference>
<dbReference type="Proteomes" id="UP000789390">
    <property type="component" value="Unassembled WGS sequence"/>
</dbReference>
<sequence length="595" mass="67979">MPQIIGIKPLSQLCVDFVINNMPVLCKKPTVTSNLAGIDQGLVHDPFDPLPSKFLEEIIHALLTKGCLKKFFRFLSTPQLVKLDLRNMKKKDDCSDQFLLESTRCVYLKHLALWPFKIEAKYFASIIPIFDKLQVLDISNTGADDSCLELIGTYCSDLRELKCVDCVNITDSGVEGLCVSSAHEREDSDSKLGLRRSFQKFCSHGSSITISGIQMALENLTNLKMWDMATVQSLAKIHNENYLSKFSEIPKYSLNKLEVSPHEDYIPKTLGLVVSMCPSVVEVKISTSERLTNGDLLSLLSLENLCILNIGEYLGCGGRVTFAGGVTPILKTFGNSLKSLSLSSLSKVNIRIIAELCPNLHFLSLNSNFSYSTAKLEEECTNIELPILKQLEKLSLRAIDSKSRPIPRENLILLLSSPSLVRIDIERCCSLDNDVLKEVARVQQFQNLEYLEISVCHNVTEDGMDVFLNTENPLKKMAIYFCRQLRKSDIDCWEDHASLNNWQIVFSHEEYNPYFHDEFFEDEEEYEDDEDDDEDDYEDDEDEEFQLDDEELYFPDDYTKNYFLGNAEYFKEFMREGITDSEVWDEFTDGDDEDY</sequence>
<evidence type="ECO:0000313" key="2">
    <source>
        <dbReference type="EMBL" id="CAH0098317.1"/>
    </source>
</evidence>
<dbReference type="GO" id="GO:0031146">
    <property type="term" value="P:SCF-dependent proteasomal ubiquitin-dependent protein catabolic process"/>
    <property type="evidence" value="ECO:0007669"/>
    <property type="project" value="TreeGrafter"/>
</dbReference>
<comment type="caution">
    <text evidence="2">The sequence shown here is derived from an EMBL/GenBank/DDBJ whole genome shotgun (WGS) entry which is preliminary data.</text>
</comment>
<dbReference type="PANTHER" id="PTHR13318:SF247">
    <property type="entry name" value="GH16156P"/>
    <property type="match status" value="1"/>
</dbReference>
<protein>
    <submittedName>
        <fullName evidence="2">Uncharacterized protein</fullName>
    </submittedName>
</protein>
<dbReference type="InterPro" id="IPR006553">
    <property type="entry name" value="Leu-rich_rpt_Cys-con_subtyp"/>
</dbReference>